<organism evidence="1 2">
    <name type="scientific">Actinoplanes missouriensis (strain ATCC 14538 / DSM 43046 / CBS 188.64 / JCM 3121 / NBRC 102363 / NCIMB 12654 / NRRL B-3342 / UNCC 431)</name>
    <dbReference type="NCBI Taxonomy" id="512565"/>
    <lineage>
        <taxon>Bacteria</taxon>
        <taxon>Bacillati</taxon>
        <taxon>Actinomycetota</taxon>
        <taxon>Actinomycetes</taxon>
        <taxon>Micromonosporales</taxon>
        <taxon>Micromonosporaceae</taxon>
        <taxon>Actinoplanes</taxon>
    </lineage>
</organism>
<sequence>MPDPDSIMVNGVEVTARMLAEARQELARRSPFNAGFYPTFADLTEQEQRAAEADARNYLRALVTIAPDRDASPPG</sequence>
<name>I0GXJ6_ACTM4</name>
<dbReference type="EMBL" id="AP012319">
    <property type="protein sequence ID" value="BAL85483.1"/>
    <property type="molecule type" value="Genomic_DNA"/>
</dbReference>
<dbReference type="PATRIC" id="fig|512565.3.peg.263"/>
<keyword evidence="2" id="KW-1185">Reference proteome</keyword>
<proteinExistence type="predicted"/>
<evidence type="ECO:0000313" key="1">
    <source>
        <dbReference type="EMBL" id="BAL85483.1"/>
    </source>
</evidence>
<evidence type="ECO:0000313" key="2">
    <source>
        <dbReference type="Proteomes" id="UP000007882"/>
    </source>
</evidence>
<reference evidence="1 2" key="1">
    <citation type="submission" date="2012-02" db="EMBL/GenBank/DDBJ databases">
        <title>Complete genome sequence of Actinoplanes missouriensis 431 (= NBRC 102363).</title>
        <authorList>
            <person name="Ohnishi Y."/>
            <person name="Ishikawa J."/>
            <person name="Sekine M."/>
            <person name="Hosoyama A."/>
            <person name="Harada T."/>
            <person name="Narita H."/>
            <person name="Hata T."/>
            <person name="Konno Y."/>
            <person name="Tutikane K."/>
            <person name="Fujita N."/>
            <person name="Horinouchi S."/>
            <person name="Hayakawa M."/>
        </authorList>
    </citation>
    <scope>NUCLEOTIDE SEQUENCE [LARGE SCALE GENOMIC DNA]</scope>
    <source>
        <strain evidence="2">ATCC 14538 / DSM 43046 / CBS 188.64 / JCM 3121 / NBRC 102363 / NCIMB 12654 / NRRL B-3342 / UNCC 431</strain>
    </source>
</reference>
<dbReference type="KEGG" id="ams:AMIS_2630"/>
<dbReference type="AlphaFoldDB" id="I0GXJ6"/>
<gene>
    <name evidence="1" type="ordered locus">AMIS_2630</name>
</gene>
<dbReference type="STRING" id="512565.AMIS_2630"/>
<dbReference type="RefSeq" id="WP_014440383.1">
    <property type="nucleotide sequence ID" value="NC_017093.1"/>
</dbReference>
<dbReference type="Proteomes" id="UP000007882">
    <property type="component" value="Chromosome"/>
</dbReference>
<dbReference type="HOGENOM" id="CLU_2662821_0_0_11"/>
<protein>
    <submittedName>
        <fullName evidence="1">Uncharacterized protein</fullName>
    </submittedName>
</protein>
<accession>I0GXJ6</accession>